<feature type="compositionally biased region" description="Basic residues" evidence="1">
    <location>
        <begin position="45"/>
        <end position="61"/>
    </location>
</feature>
<protein>
    <submittedName>
        <fullName evidence="2">Uncharacterized protein</fullName>
    </submittedName>
</protein>
<evidence type="ECO:0000313" key="3">
    <source>
        <dbReference type="Proteomes" id="UP001165080"/>
    </source>
</evidence>
<gene>
    <name evidence="2" type="primary">PLESTMB000378</name>
    <name evidence="2" type="ORF">PLESTB_000755100</name>
</gene>
<feature type="compositionally biased region" description="Low complexity" evidence="1">
    <location>
        <begin position="131"/>
        <end position="148"/>
    </location>
</feature>
<reference evidence="2 3" key="1">
    <citation type="journal article" date="2023" name="Commun. Biol.">
        <title>Reorganization of the ancestral sex-determining regions during the evolution of trioecy in Pleodorina starrii.</title>
        <authorList>
            <person name="Takahashi K."/>
            <person name="Suzuki S."/>
            <person name="Kawai-Toyooka H."/>
            <person name="Yamamoto K."/>
            <person name="Hamaji T."/>
            <person name="Ootsuki R."/>
            <person name="Yamaguchi H."/>
            <person name="Kawachi M."/>
            <person name="Higashiyama T."/>
            <person name="Nozaki H."/>
        </authorList>
    </citation>
    <scope>NUCLEOTIDE SEQUENCE [LARGE SCALE GENOMIC DNA]</scope>
    <source>
        <strain evidence="2 3">NIES-4479</strain>
    </source>
</reference>
<dbReference type="AlphaFoldDB" id="A0A9W6F1S5"/>
<evidence type="ECO:0000256" key="1">
    <source>
        <dbReference type="SAM" id="MobiDB-lite"/>
    </source>
</evidence>
<dbReference type="EMBL" id="BRXU01000008">
    <property type="protein sequence ID" value="GLC53488.1"/>
    <property type="molecule type" value="Genomic_DNA"/>
</dbReference>
<proteinExistence type="predicted"/>
<feature type="compositionally biased region" description="Basic residues" evidence="1">
    <location>
        <begin position="91"/>
        <end position="102"/>
    </location>
</feature>
<organism evidence="2 3">
    <name type="scientific">Pleodorina starrii</name>
    <dbReference type="NCBI Taxonomy" id="330485"/>
    <lineage>
        <taxon>Eukaryota</taxon>
        <taxon>Viridiplantae</taxon>
        <taxon>Chlorophyta</taxon>
        <taxon>core chlorophytes</taxon>
        <taxon>Chlorophyceae</taxon>
        <taxon>CS clade</taxon>
        <taxon>Chlamydomonadales</taxon>
        <taxon>Volvocaceae</taxon>
        <taxon>Pleodorina</taxon>
    </lineage>
</organism>
<accession>A0A9W6F1S5</accession>
<name>A0A9W6F1S5_9CHLO</name>
<keyword evidence="3" id="KW-1185">Reference proteome</keyword>
<dbReference type="Proteomes" id="UP001165080">
    <property type="component" value="Unassembled WGS sequence"/>
</dbReference>
<sequence length="249" mass="25796">MAAAAASPPQPNGPVRWSRQWFAWHGRRLGCAAGELGLLSMHGAARHGTARPRVARRRRRGACASRPQLLHLRTTRLETAASGHGGAARAAGRRLAARRPPRRFSTESAPSCVQRHERPMTSSPPLPQRQASTPSTAAADSATGSGVSRQRAGASPAVAITDAVIPSPLILHAPAGGGGERRKGAAGGPLQSCTPTQLLQHMAALLTLKAIAALVGPTHGSVLSRLRVLVTADGTGSLALLLARCWLVG</sequence>
<feature type="region of interest" description="Disordered" evidence="1">
    <location>
        <begin position="45"/>
        <end position="150"/>
    </location>
</feature>
<evidence type="ECO:0000313" key="2">
    <source>
        <dbReference type="EMBL" id="GLC53488.1"/>
    </source>
</evidence>
<comment type="caution">
    <text evidence="2">The sequence shown here is derived from an EMBL/GenBank/DDBJ whole genome shotgun (WGS) entry which is preliminary data.</text>
</comment>